<dbReference type="GO" id="GO:0008289">
    <property type="term" value="F:lipid binding"/>
    <property type="evidence" value="ECO:0007669"/>
    <property type="project" value="InterPro"/>
</dbReference>
<dbReference type="InterPro" id="IPR012674">
    <property type="entry name" value="Calycin"/>
</dbReference>
<dbReference type="Pfam" id="PF00061">
    <property type="entry name" value="Lipocalin"/>
    <property type="match status" value="1"/>
</dbReference>
<dbReference type="EMBL" id="JAULJE010000025">
    <property type="protein sequence ID" value="KAK1327766.1"/>
    <property type="molecule type" value="Genomic_DNA"/>
</dbReference>
<dbReference type="InterPro" id="IPR031259">
    <property type="entry name" value="ILBP"/>
</dbReference>
<organism evidence="4 5">
    <name type="scientific">Cnephaeus nilssonii</name>
    <name type="common">Northern bat</name>
    <name type="synonym">Eptesicus nilssonii</name>
    <dbReference type="NCBI Taxonomy" id="3371016"/>
    <lineage>
        <taxon>Eukaryota</taxon>
        <taxon>Metazoa</taxon>
        <taxon>Chordata</taxon>
        <taxon>Craniata</taxon>
        <taxon>Vertebrata</taxon>
        <taxon>Euteleostomi</taxon>
        <taxon>Mammalia</taxon>
        <taxon>Eutheria</taxon>
        <taxon>Laurasiatheria</taxon>
        <taxon>Chiroptera</taxon>
        <taxon>Yangochiroptera</taxon>
        <taxon>Vespertilionidae</taxon>
        <taxon>Cnephaeus</taxon>
    </lineage>
</organism>
<feature type="region of interest" description="Disordered" evidence="2">
    <location>
        <begin position="259"/>
        <end position="287"/>
    </location>
</feature>
<keyword evidence="5" id="KW-1185">Reference proteome</keyword>
<feature type="compositionally biased region" description="Pro residues" evidence="2">
    <location>
        <begin position="272"/>
        <end position="284"/>
    </location>
</feature>
<dbReference type="PROSITE" id="PS00214">
    <property type="entry name" value="FABP"/>
    <property type="match status" value="1"/>
</dbReference>
<evidence type="ECO:0000313" key="4">
    <source>
        <dbReference type="EMBL" id="KAK1327766.1"/>
    </source>
</evidence>
<feature type="region of interest" description="Disordered" evidence="2">
    <location>
        <begin position="1"/>
        <end position="83"/>
    </location>
</feature>
<evidence type="ECO:0000259" key="3">
    <source>
        <dbReference type="PROSITE" id="PS00214"/>
    </source>
</evidence>
<comment type="similarity">
    <text evidence="1">Belongs to the calycin superfamily. Fatty-acid binding protein (FABP) family.</text>
</comment>
<dbReference type="InterPro" id="IPR000566">
    <property type="entry name" value="Lipocln_cytosolic_FA-bd_dom"/>
</dbReference>
<dbReference type="Gene3D" id="2.40.128.20">
    <property type="match status" value="1"/>
</dbReference>
<feature type="domain" description="Cytosolic fatty-acid binding proteins" evidence="3">
    <location>
        <begin position="106"/>
        <end position="123"/>
    </location>
</feature>
<proteinExistence type="inferred from homology"/>
<name>A0AA40LC55_CNENI</name>
<dbReference type="AlphaFoldDB" id="A0AA40LC55"/>
<dbReference type="Proteomes" id="UP001177744">
    <property type="component" value="Unassembled WGS sequence"/>
</dbReference>
<feature type="compositionally biased region" description="Gly residues" evidence="2">
    <location>
        <begin position="39"/>
        <end position="63"/>
    </location>
</feature>
<gene>
    <name evidence="4" type="ORF">QTO34_012674</name>
</gene>
<evidence type="ECO:0000313" key="5">
    <source>
        <dbReference type="Proteomes" id="UP001177744"/>
    </source>
</evidence>
<reference evidence="4" key="1">
    <citation type="submission" date="2023-06" db="EMBL/GenBank/DDBJ databases">
        <title>Reference genome for the Northern bat (Eptesicus nilssonii), a most northern bat species.</title>
        <authorList>
            <person name="Laine V.N."/>
            <person name="Pulliainen A.T."/>
            <person name="Lilley T.M."/>
        </authorList>
    </citation>
    <scope>NUCLEOTIDE SEQUENCE</scope>
    <source>
        <strain evidence="4">BLF_Eptnil</strain>
        <tissue evidence="4">Kidney</tissue>
    </source>
</reference>
<dbReference type="SUPFAM" id="SSF50814">
    <property type="entry name" value="Lipocalins"/>
    <property type="match status" value="2"/>
</dbReference>
<sequence length="333" mass="35268">MEPGEAVAARPFSQLDLGELVPGLHPGDPHARGTAREGTGAGGSRLAGAAGRGRGRGAVGGVGALSIDSGRAPGAERSLRRAAPSAPSAAAAAAAAAAATMPNFAGTWKMRSSENFDELLKALGKRARVLPLECAPSPQRVGFGDRHPRRRKSPGLDPRRGLHSRARVPRGFGWGSDKVFPRRLHLSLLERWFLGSEEGVNAMLRKVAVAAASKPHVEIRQDGDRFYIKTSTTVRTTEINFKVGEGFEEETVDGRKCRVSERRAGSARPGSRAPPQPRAHPPDSPRCSPWRAFPGRACAPAVCRGLCSRVPWALGGSPAPGLPIRSLKPPPRC</sequence>
<evidence type="ECO:0000256" key="1">
    <source>
        <dbReference type="ARBA" id="ARBA00008390"/>
    </source>
</evidence>
<accession>A0AA40LC55</accession>
<comment type="caution">
    <text evidence="4">The sequence shown here is derived from an EMBL/GenBank/DDBJ whole genome shotgun (WGS) entry which is preliminary data.</text>
</comment>
<feature type="region of interest" description="Disordered" evidence="2">
    <location>
        <begin position="139"/>
        <end position="163"/>
    </location>
</feature>
<dbReference type="InterPro" id="IPR000463">
    <property type="entry name" value="Fatty_acid-bd"/>
</dbReference>
<evidence type="ECO:0000256" key="2">
    <source>
        <dbReference type="SAM" id="MobiDB-lite"/>
    </source>
</evidence>
<dbReference type="PANTHER" id="PTHR11955">
    <property type="entry name" value="FATTY ACID BINDING PROTEIN"/>
    <property type="match status" value="1"/>
</dbReference>
<protein>
    <recommendedName>
        <fullName evidence="3">Cytosolic fatty-acid binding proteins domain-containing protein</fullName>
    </recommendedName>
</protein>